<dbReference type="EMBL" id="CP140158">
    <property type="protein sequence ID" value="WQG84429.1"/>
    <property type="molecule type" value="Genomic_DNA"/>
</dbReference>
<keyword evidence="3" id="KW-1185">Reference proteome</keyword>
<accession>A0ABZ0X230</accession>
<evidence type="ECO:0000256" key="1">
    <source>
        <dbReference type="SAM" id="Phobius"/>
    </source>
</evidence>
<dbReference type="Proteomes" id="UP001324185">
    <property type="component" value="Chromosome"/>
</dbReference>
<feature type="transmembrane region" description="Helical" evidence="1">
    <location>
        <begin position="66"/>
        <end position="84"/>
    </location>
</feature>
<dbReference type="RefSeq" id="WP_018624898.1">
    <property type="nucleotide sequence ID" value="NZ_CP140158.1"/>
</dbReference>
<feature type="transmembrane region" description="Helical" evidence="1">
    <location>
        <begin position="39"/>
        <end position="59"/>
    </location>
</feature>
<keyword evidence="1" id="KW-0472">Membrane</keyword>
<evidence type="ECO:0000313" key="3">
    <source>
        <dbReference type="Proteomes" id="UP001324185"/>
    </source>
</evidence>
<keyword evidence="1" id="KW-1133">Transmembrane helix</keyword>
<evidence type="ECO:0008006" key="4">
    <source>
        <dbReference type="Google" id="ProtNLM"/>
    </source>
</evidence>
<organism evidence="2 3">
    <name type="scientific">Kangiella aquimarina</name>
    <dbReference type="NCBI Taxonomy" id="261965"/>
    <lineage>
        <taxon>Bacteria</taxon>
        <taxon>Pseudomonadati</taxon>
        <taxon>Pseudomonadota</taxon>
        <taxon>Gammaproteobacteria</taxon>
        <taxon>Kangiellales</taxon>
        <taxon>Kangiellaceae</taxon>
        <taxon>Kangiella</taxon>
    </lineage>
</organism>
<sequence>MTKDFVMQACLALLVGAGVFYIAAPHSWGIGIFISEPIYAGISLVISQAILIPAALFLFKKKQKYFFTMFFFSSIGIVLVVFLYPSSSRFTLPSYSIQEDIMGSLHETDIPSALKVSFDYRTKRPFDLFVEHEWTVSVSSKNPLKRRTFAYIERFGQGKLIIPDEIDWSKVTRKLE</sequence>
<name>A0ABZ0X230_9GAMM</name>
<proteinExistence type="predicted"/>
<reference evidence="2 3" key="1">
    <citation type="submission" date="2023-11" db="EMBL/GenBank/DDBJ databases">
        <title>MicrobeMod: A computational toolkit for identifying prokaryotic methylation and restriction-modification with nanopore sequencing.</title>
        <authorList>
            <person name="Crits-Christoph A."/>
            <person name="Kang S.C."/>
            <person name="Lee H."/>
            <person name="Ostrov N."/>
        </authorList>
    </citation>
    <scope>NUCLEOTIDE SEQUENCE [LARGE SCALE GENOMIC DNA]</scope>
    <source>
        <strain evidence="2 3">DSMZ 16071</strain>
    </source>
</reference>
<evidence type="ECO:0000313" key="2">
    <source>
        <dbReference type="EMBL" id="WQG84429.1"/>
    </source>
</evidence>
<keyword evidence="1" id="KW-0812">Transmembrane</keyword>
<gene>
    <name evidence="2" type="ORF">SR900_08120</name>
</gene>
<protein>
    <recommendedName>
        <fullName evidence="4">DUF3592 domain-containing protein</fullName>
    </recommendedName>
</protein>